<protein>
    <submittedName>
        <fullName evidence="2">Uncharacterized protein</fullName>
    </submittedName>
</protein>
<dbReference type="AlphaFoldDB" id="A0A0F9FCZ6"/>
<comment type="caution">
    <text evidence="2">The sequence shown here is derived from an EMBL/GenBank/DDBJ whole genome shotgun (WGS) entry which is preliminary data.</text>
</comment>
<dbReference type="SUPFAM" id="SSF48452">
    <property type="entry name" value="TPR-like"/>
    <property type="match status" value="1"/>
</dbReference>
<evidence type="ECO:0000313" key="2">
    <source>
        <dbReference type="EMBL" id="KKL84128.1"/>
    </source>
</evidence>
<evidence type="ECO:0000256" key="1">
    <source>
        <dbReference type="SAM" id="MobiDB-lite"/>
    </source>
</evidence>
<name>A0A0F9FCZ6_9ZZZZ</name>
<dbReference type="Gene3D" id="1.25.40.10">
    <property type="entry name" value="Tetratricopeptide repeat domain"/>
    <property type="match status" value="1"/>
</dbReference>
<dbReference type="PROSITE" id="PS50293">
    <property type="entry name" value="TPR_REGION"/>
    <property type="match status" value="1"/>
</dbReference>
<gene>
    <name evidence="2" type="ORF">LCGC14_1967850</name>
</gene>
<dbReference type="InterPro" id="IPR011990">
    <property type="entry name" value="TPR-like_helical_dom_sf"/>
</dbReference>
<feature type="compositionally biased region" description="Low complexity" evidence="1">
    <location>
        <begin position="221"/>
        <end position="234"/>
    </location>
</feature>
<organism evidence="2">
    <name type="scientific">marine sediment metagenome</name>
    <dbReference type="NCBI Taxonomy" id="412755"/>
    <lineage>
        <taxon>unclassified sequences</taxon>
        <taxon>metagenomes</taxon>
        <taxon>ecological metagenomes</taxon>
    </lineage>
</organism>
<feature type="compositionally biased region" description="Polar residues" evidence="1">
    <location>
        <begin position="235"/>
        <end position="246"/>
    </location>
</feature>
<reference evidence="2" key="1">
    <citation type="journal article" date="2015" name="Nature">
        <title>Complex archaea that bridge the gap between prokaryotes and eukaryotes.</title>
        <authorList>
            <person name="Spang A."/>
            <person name="Saw J.H."/>
            <person name="Jorgensen S.L."/>
            <person name="Zaremba-Niedzwiedzka K."/>
            <person name="Martijn J."/>
            <person name="Lind A.E."/>
            <person name="van Eijk R."/>
            <person name="Schleper C."/>
            <person name="Guy L."/>
            <person name="Ettema T.J."/>
        </authorList>
    </citation>
    <scope>NUCLEOTIDE SEQUENCE</scope>
</reference>
<dbReference type="InterPro" id="IPR019734">
    <property type="entry name" value="TPR_rpt"/>
</dbReference>
<feature type="non-terminal residue" evidence="2">
    <location>
        <position position="1"/>
    </location>
</feature>
<proteinExistence type="predicted"/>
<dbReference type="PROSITE" id="PS50005">
    <property type="entry name" value="TPR"/>
    <property type="match status" value="1"/>
</dbReference>
<feature type="region of interest" description="Disordered" evidence="1">
    <location>
        <begin position="221"/>
        <end position="246"/>
    </location>
</feature>
<accession>A0A0F9FCZ6</accession>
<sequence length="246" mass="26086">AYLQLGIVFAESGETGEAMKSMEKAFELAPGNSSVVNNLGNLYAVWEYVDKVAGKDAAAAIWPEVKSYLSDDIHEHPCAWAGGEATHTIRYPGGAFPNLNARLNGYIGYARLARLVGDKEAEKLGTCLLARGLAVKHALACYHQFAIDAGGRAAMKDTFNLHVGATRRPETRLSGHFPRNFFTSAGRFRGTEFGVFNKEGTGLSSGRAMGCTAVGLPICSSSTSPRRSGSSCTTIAATPSGRSSDT</sequence>
<dbReference type="EMBL" id="LAZR01021788">
    <property type="protein sequence ID" value="KKL84128.1"/>
    <property type="molecule type" value="Genomic_DNA"/>
</dbReference>